<evidence type="ECO:0000256" key="12">
    <source>
        <dbReference type="SAM" id="Coils"/>
    </source>
</evidence>
<feature type="domain" description="PAS" evidence="14">
    <location>
        <begin position="196"/>
        <end position="275"/>
    </location>
</feature>
<name>A0ABU3WY43_9EURY</name>
<accession>A0ABU3WY43</accession>
<comment type="catalytic activity">
    <reaction evidence="1">
        <text>ATP + protein L-histidine = ADP + protein N-phospho-L-histidine.</text>
        <dbReference type="EC" id="2.7.13.3"/>
    </reaction>
</comment>
<dbReference type="InterPro" id="IPR005467">
    <property type="entry name" value="His_kinase_dom"/>
</dbReference>
<evidence type="ECO:0000259" key="14">
    <source>
        <dbReference type="PROSITE" id="PS50112"/>
    </source>
</evidence>
<protein>
    <recommendedName>
        <fullName evidence="3">histidine kinase</fullName>
        <ecNumber evidence="3">2.7.13.3</ecNumber>
    </recommendedName>
</protein>
<dbReference type="InterPro" id="IPR000700">
    <property type="entry name" value="PAS-assoc_C"/>
</dbReference>
<dbReference type="Gene3D" id="3.30.565.10">
    <property type="entry name" value="Histidine kinase-like ATPase, C-terminal domain"/>
    <property type="match status" value="1"/>
</dbReference>
<dbReference type="EMBL" id="WBKO01000001">
    <property type="protein sequence ID" value="MDV2480724.1"/>
    <property type="molecule type" value="Genomic_DNA"/>
</dbReference>
<evidence type="ECO:0000259" key="15">
    <source>
        <dbReference type="PROSITE" id="PS50113"/>
    </source>
</evidence>
<dbReference type="Pfam" id="PF00989">
    <property type="entry name" value="PAS"/>
    <property type="match status" value="1"/>
</dbReference>
<evidence type="ECO:0000256" key="10">
    <source>
        <dbReference type="ARBA" id="ARBA00023012"/>
    </source>
</evidence>
<evidence type="ECO:0000256" key="4">
    <source>
        <dbReference type="ARBA" id="ARBA00022679"/>
    </source>
</evidence>
<dbReference type="NCBIfam" id="TIGR00229">
    <property type="entry name" value="sensory_box"/>
    <property type="match status" value="2"/>
</dbReference>
<feature type="domain" description="Histidine kinase" evidence="13">
    <location>
        <begin position="356"/>
        <end position="561"/>
    </location>
</feature>
<keyword evidence="6" id="KW-0547">Nucleotide-binding</keyword>
<organism evidence="16 17">
    <name type="scientific">Methanoculleus caldifontis</name>
    <dbReference type="NCBI Taxonomy" id="2651577"/>
    <lineage>
        <taxon>Archaea</taxon>
        <taxon>Methanobacteriati</taxon>
        <taxon>Methanobacteriota</taxon>
        <taxon>Stenosarchaea group</taxon>
        <taxon>Methanomicrobia</taxon>
        <taxon>Methanomicrobiales</taxon>
        <taxon>Methanomicrobiaceae</taxon>
        <taxon>Methanoculleus</taxon>
    </lineage>
</organism>
<keyword evidence="10" id="KW-0902">Two-component regulatory system</keyword>
<dbReference type="Pfam" id="PF13426">
    <property type="entry name" value="PAS_9"/>
    <property type="match status" value="1"/>
</dbReference>
<dbReference type="InterPro" id="IPR000014">
    <property type="entry name" value="PAS"/>
</dbReference>
<evidence type="ECO:0000259" key="13">
    <source>
        <dbReference type="PROSITE" id="PS50109"/>
    </source>
</evidence>
<keyword evidence="17" id="KW-1185">Reference proteome</keyword>
<evidence type="ECO:0000313" key="17">
    <source>
        <dbReference type="Proteomes" id="UP001281203"/>
    </source>
</evidence>
<keyword evidence="8" id="KW-0067">ATP-binding</keyword>
<dbReference type="SUPFAM" id="SSF55874">
    <property type="entry name" value="ATPase domain of HSP90 chaperone/DNA topoisomerase II/histidine kinase"/>
    <property type="match status" value="1"/>
</dbReference>
<dbReference type="PROSITE" id="PS50112">
    <property type="entry name" value="PAS"/>
    <property type="match status" value="1"/>
</dbReference>
<comment type="subcellular location">
    <subcellularLocation>
        <location evidence="2">Membrane</location>
        <topology evidence="2">Multi-pass membrane protein</topology>
    </subcellularLocation>
</comment>
<dbReference type="SMART" id="SM00387">
    <property type="entry name" value="HATPase_c"/>
    <property type="match status" value="1"/>
</dbReference>
<dbReference type="Gene3D" id="3.30.450.20">
    <property type="entry name" value="PAS domain"/>
    <property type="match status" value="2"/>
</dbReference>
<dbReference type="InterPro" id="IPR036890">
    <property type="entry name" value="HATPase_C_sf"/>
</dbReference>
<dbReference type="PANTHER" id="PTHR42878:SF7">
    <property type="entry name" value="SENSOR HISTIDINE KINASE GLRK"/>
    <property type="match status" value="1"/>
</dbReference>
<dbReference type="SUPFAM" id="SSF55785">
    <property type="entry name" value="PYP-like sensor domain (PAS domain)"/>
    <property type="match status" value="2"/>
</dbReference>
<evidence type="ECO:0000256" key="2">
    <source>
        <dbReference type="ARBA" id="ARBA00004141"/>
    </source>
</evidence>
<dbReference type="InterPro" id="IPR004358">
    <property type="entry name" value="Sig_transdc_His_kin-like_C"/>
</dbReference>
<evidence type="ECO:0000256" key="6">
    <source>
        <dbReference type="ARBA" id="ARBA00022741"/>
    </source>
</evidence>
<gene>
    <name evidence="16" type="ORF">F8E02_01625</name>
</gene>
<dbReference type="CDD" id="cd00075">
    <property type="entry name" value="HATPase"/>
    <property type="match status" value="1"/>
</dbReference>
<dbReference type="InterPro" id="IPR035965">
    <property type="entry name" value="PAS-like_dom_sf"/>
</dbReference>
<keyword evidence="12" id="KW-0175">Coiled coil</keyword>
<evidence type="ECO:0000313" key="16">
    <source>
        <dbReference type="EMBL" id="MDV2480724.1"/>
    </source>
</evidence>
<dbReference type="InterPro" id="IPR003594">
    <property type="entry name" value="HATPase_dom"/>
</dbReference>
<evidence type="ECO:0000256" key="3">
    <source>
        <dbReference type="ARBA" id="ARBA00012438"/>
    </source>
</evidence>
<evidence type="ECO:0000256" key="7">
    <source>
        <dbReference type="ARBA" id="ARBA00022777"/>
    </source>
</evidence>
<keyword evidence="5" id="KW-0812">Transmembrane</keyword>
<dbReference type="PROSITE" id="PS50109">
    <property type="entry name" value="HIS_KIN"/>
    <property type="match status" value="1"/>
</dbReference>
<keyword evidence="9" id="KW-1133">Transmembrane helix</keyword>
<dbReference type="Proteomes" id="UP001281203">
    <property type="component" value="Unassembled WGS sequence"/>
</dbReference>
<dbReference type="PANTHER" id="PTHR42878">
    <property type="entry name" value="TWO-COMPONENT HISTIDINE KINASE"/>
    <property type="match status" value="1"/>
</dbReference>
<keyword evidence="11" id="KW-0472">Membrane</keyword>
<dbReference type="Pfam" id="PF02518">
    <property type="entry name" value="HATPase_c"/>
    <property type="match status" value="1"/>
</dbReference>
<comment type="caution">
    <text evidence="16">The sequence shown here is derived from an EMBL/GenBank/DDBJ whole genome shotgun (WGS) entry which is preliminary data.</text>
</comment>
<evidence type="ECO:0000256" key="8">
    <source>
        <dbReference type="ARBA" id="ARBA00022840"/>
    </source>
</evidence>
<sequence>MSGSGDVQATDAIRSTLQILREEADPAGCRLIDALADRIDALEERARQAEEERDRLREEGEVEHAMLRATIDRLPAGVIVVDAPSGELVLGNEQASRILEHRYPATGRVQDLFAGIGLHPDGRPYRPDEWPVCRSIAAGERVAGEEIRFVRADGTTGFIEVSSAPIACSGGEPRYGVAVFSDITERKRAQEARLEQEEQLRSLIESSADGILITDEAGRITTWNMGMEAITGLSAGSVSGMPAWEVLSRVVNEEWAGPDNRARYRAIWERLLRDGAYRHLNRLLEVQIQTPQGIRHLQQNVFVTPTRQGFRVGCIVRDITDGRWTDEALRHHAEDLARLNADLEYAQREANLYLDILTHDIGNTENVSNLYADLLVESLQEETEATDYARKLRRSVRRSIEILGMVSKIRRIHFGKAELAPADLDAVIQDEIGRYPAGAVRYRGHASRVLVDEHLAEVLSNLIGNAVKHGGPGVAVTVRTEDAGEFVRVSVEDTGPGVPDGEKEAVFHRYEQQKRGVGEGLGLYLVKILVERYGGKVWVEDRVPGRPEEGAAFRFTLRTAA</sequence>
<keyword evidence="4" id="KW-0808">Transferase</keyword>
<proteinExistence type="predicted"/>
<dbReference type="InterPro" id="IPR050351">
    <property type="entry name" value="BphY/WalK/GraS-like"/>
</dbReference>
<dbReference type="InterPro" id="IPR013767">
    <property type="entry name" value="PAS_fold"/>
</dbReference>
<keyword evidence="7" id="KW-0418">Kinase</keyword>
<dbReference type="PROSITE" id="PS50113">
    <property type="entry name" value="PAC"/>
    <property type="match status" value="1"/>
</dbReference>
<evidence type="ECO:0000256" key="11">
    <source>
        <dbReference type="ARBA" id="ARBA00023136"/>
    </source>
</evidence>
<dbReference type="EC" id="2.7.13.3" evidence="3"/>
<feature type="coiled-coil region" evidence="12">
    <location>
        <begin position="32"/>
        <end position="59"/>
    </location>
</feature>
<dbReference type="PRINTS" id="PR00344">
    <property type="entry name" value="BCTRLSENSOR"/>
</dbReference>
<evidence type="ECO:0000256" key="9">
    <source>
        <dbReference type="ARBA" id="ARBA00022989"/>
    </source>
</evidence>
<feature type="domain" description="PAC" evidence="15">
    <location>
        <begin position="143"/>
        <end position="195"/>
    </location>
</feature>
<dbReference type="CDD" id="cd00130">
    <property type="entry name" value="PAS"/>
    <property type="match status" value="1"/>
</dbReference>
<evidence type="ECO:0000256" key="5">
    <source>
        <dbReference type="ARBA" id="ARBA00022692"/>
    </source>
</evidence>
<evidence type="ECO:0000256" key="1">
    <source>
        <dbReference type="ARBA" id="ARBA00000085"/>
    </source>
</evidence>
<dbReference type="RefSeq" id="WP_317063695.1">
    <property type="nucleotide sequence ID" value="NZ_WBKO01000001.1"/>
</dbReference>
<reference evidence="16 17" key="1">
    <citation type="submission" date="2019-10" db="EMBL/GenBank/DDBJ databases">
        <title>Isolation and characterization of Methanoculleus sp. Wushi-C6 from a hot spring well.</title>
        <authorList>
            <person name="Chen S.-C."/>
            <person name="Lan Z.-H."/>
            <person name="You Y.-T."/>
            <person name="Lai M.-C."/>
        </authorList>
    </citation>
    <scope>NUCLEOTIDE SEQUENCE [LARGE SCALE GENOMIC DNA]</scope>
    <source>
        <strain evidence="16 17">Wushi-C6</strain>
    </source>
</reference>
<dbReference type="SMART" id="SM00091">
    <property type="entry name" value="PAS"/>
    <property type="match status" value="2"/>
</dbReference>